<dbReference type="Gene3D" id="2.60.120.560">
    <property type="entry name" value="Exo-inulinase, domain 1"/>
    <property type="match status" value="1"/>
</dbReference>
<dbReference type="AlphaFoldDB" id="A0A5C6MCC2"/>
<protein>
    <recommendedName>
        <fullName evidence="3">3-keto-disaccharide hydrolase domain-containing protein</fullName>
    </recommendedName>
</protein>
<name>A0A5C6MCC2_9PLAN</name>
<dbReference type="EMBL" id="SRHE01000045">
    <property type="protein sequence ID" value="TWW11785.1"/>
    <property type="molecule type" value="Genomic_DNA"/>
</dbReference>
<keyword evidence="2" id="KW-1185">Reference proteome</keyword>
<gene>
    <name evidence="1" type="ORF">E3A20_04010</name>
</gene>
<sequence>MAGAISLAVNGKVVTRGTDASPRKGYICIESEGGTVQYRNLRIQELPETPVAAEHVAVASRGFRSIYTGLNLRGWLPTAAGAQHWQTHDWTLNYDGRATVAADTVLLSQEAIVERTFLVDVRPGDGCQSVTVAGQQLSPEQLGGRDWARIQLQVKSGRVSIEVNGKTVLADAAATQTAFSLSAAGPAQFANIYVRANSAP</sequence>
<proteinExistence type="predicted"/>
<reference evidence="1 2" key="2">
    <citation type="submission" date="2019-08" db="EMBL/GenBank/DDBJ databases">
        <authorList>
            <person name="Henke P."/>
        </authorList>
    </citation>
    <scope>NUCLEOTIDE SEQUENCE [LARGE SCALE GENOMIC DNA]</scope>
    <source>
        <strain evidence="1">Phe10_nw2017</strain>
    </source>
</reference>
<evidence type="ECO:0000313" key="2">
    <source>
        <dbReference type="Proteomes" id="UP000321083"/>
    </source>
</evidence>
<evidence type="ECO:0000313" key="1">
    <source>
        <dbReference type="EMBL" id="TWW11785.1"/>
    </source>
</evidence>
<comment type="caution">
    <text evidence="1">The sequence shown here is derived from an EMBL/GenBank/DDBJ whole genome shotgun (WGS) entry which is preliminary data.</text>
</comment>
<accession>A0A5C6MCC2</accession>
<evidence type="ECO:0008006" key="3">
    <source>
        <dbReference type="Google" id="ProtNLM"/>
    </source>
</evidence>
<dbReference type="Proteomes" id="UP000321083">
    <property type="component" value="Unassembled WGS sequence"/>
</dbReference>
<organism evidence="1 2">
    <name type="scientific">Planctomyces bekefii</name>
    <dbReference type="NCBI Taxonomy" id="1653850"/>
    <lineage>
        <taxon>Bacteria</taxon>
        <taxon>Pseudomonadati</taxon>
        <taxon>Planctomycetota</taxon>
        <taxon>Planctomycetia</taxon>
        <taxon>Planctomycetales</taxon>
        <taxon>Planctomycetaceae</taxon>
        <taxon>Planctomyces</taxon>
    </lineage>
</organism>
<reference evidence="1 2" key="1">
    <citation type="submission" date="2019-08" db="EMBL/GenBank/DDBJ databases">
        <title>100 year-old enigma solved: identification of Planctomyces bekefii, the type genus and species of the phylum Planctomycetes.</title>
        <authorList>
            <person name="Svetlana D.N."/>
            <person name="Overmann J."/>
        </authorList>
    </citation>
    <scope>NUCLEOTIDE SEQUENCE [LARGE SCALE GENOMIC DNA]</scope>
    <source>
        <strain evidence="1">Phe10_nw2017</strain>
    </source>
</reference>